<accession>A0A3Q0RBN4</accession>
<evidence type="ECO:0000256" key="6">
    <source>
        <dbReference type="ARBA" id="ARBA00023136"/>
    </source>
</evidence>
<dbReference type="AlphaFoldDB" id="A0A3Q0RBN4"/>
<keyword evidence="3" id="KW-0812">Transmembrane</keyword>
<dbReference type="GO" id="GO:0006955">
    <property type="term" value="P:immune response"/>
    <property type="evidence" value="ECO:0007669"/>
    <property type="project" value="TreeGrafter"/>
</dbReference>
<keyword evidence="5" id="KW-1133">Transmembrane helix</keyword>
<evidence type="ECO:0000259" key="11">
    <source>
        <dbReference type="PROSITE" id="PS50835"/>
    </source>
</evidence>
<feature type="domain" description="Ig-like" evidence="11">
    <location>
        <begin position="21"/>
        <end position="115"/>
    </location>
</feature>
<organism evidence="12 13">
    <name type="scientific">Amphilophus citrinellus</name>
    <name type="common">Midas cichlid</name>
    <name type="synonym">Cichlasoma citrinellum</name>
    <dbReference type="NCBI Taxonomy" id="61819"/>
    <lineage>
        <taxon>Eukaryota</taxon>
        <taxon>Metazoa</taxon>
        <taxon>Chordata</taxon>
        <taxon>Craniata</taxon>
        <taxon>Vertebrata</taxon>
        <taxon>Euteleostomi</taxon>
        <taxon>Actinopterygii</taxon>
        <taxon>Neopterygii</taxon>
        <taxon>Teleostei</taxon>
        <taxon>Neoteleostei</taxon>
        <taxon>Acanthomorphata</taxon>
        <taxon>Ovalentaria</taxon>
        <taxon>Cichlomorphae</taxon>
        <taxon>Cichliformes</taxon>
        <taxon>Cichlidae</taxon>
        <taxon>New World cichlids</taxon>
        <taxon>Cichlasomatinae</taxon>
        <taxon>Heroini</taxon>
        <taxon>Amphilophus</taxon>
    </lineage>
</organism>
<proteinExistence type="predicted"/>
<dbReference type="GO" id="GO:0007166">
    <property type="term" value="P:cell surface receptor signaling pathway"/>
    <property type="evidence" value="ECO:0007669"/>
    <property type="project" value="TreeGrafter"/>
</dbReference>
<evidence type="ECO:0000256" key="10">
    <source>
        <dbReference type="ARBA" id="ARBA00023319"/>
    </source>
</evidence>
<evidence type="ECO:0000256" key="8">
    <source>
        <dbReference type="ARBA" id="ARBA00023170"/>
    </source>
</evidence>
<keyword evidence="7" id="KW-1015">Disulfide bond</keyword>
<dbReference type="InterPro" id="IPR007110">
    <property type="entry name" value="Ig-like_dom"/>
</dbReference>
<protein>
    <recommendedName>
        <fullName evidence="11">Ig-like domain-containing protein</fullName>
    </recommendedName>
</protein>
<keyword evidence="8" id="KW-0675">Receptor</keyword>
<dbReference type="PANTHER" id="PTHR25466">
    <property type="entry name" value="T-LYMPHOCYTE ACTIVATION ANTIGEN"/>
    <property type="match status" value="1"/>
</dbReference>
<dbReference type="GO" id="GO:0031295">
    <property type="term" value="P:T cell costimulation"/>
    <property type="evidence" value="ECO:0007669"/>
    <property type="project" value="TreeGrafter"/>
</dbReference>
<evidence type="ECO:0000256" key="4">
    <source>
        <dbReference type="ARBA" id="ARBA00022729"/>
    </source>
</evidence>
<dbReference type="GO" id="GO:0009897">
    <property type="term" value="C:external side of plasma membrane"/>
    <property type="evidence" value="ECO:0007669"/>
    <property type="project" value="TreeGrafter"/>
</dbReference>
<dbReference type="InterPro" id="IPR013783">
    <property type="entry name" value="Ig-like_fold"/>
</dbReference>
<dbReference type="Proteomes" id="UP000261340">
    <property type="component" value="Unplaced"/>
</dbReference>
<dbReference type="GO" id="GO:0071222">
    <property type="term" value="P:cellular response to lipopolysaccharide"/>
    <property type="evidence" value="ECO:0007669"/>
    <property type="project" value="TreeGrafter"/>
</dbReference>
<keyword evidence="13" id="KW-1185">Reference proteome</keyword>
<keyword evidence="6" id="KW-0472">Membrane</keyword>
<dbReference type="InterPro" id="IPR051713">
    <property type="entry name" value="T-cell_Activation_Regulation"/>
</dbReference>
<evidence type="ECO:0000256" key="5">
    <source>
        <dbReference type="ARBA" id="ARBA00022989"/>
    </source>
</evidence>
<evidence type="ECO:0000256" key="2">
    <source>
        <dbReference type="ARBA" id="ARBA00022475"/>
    </source>
</evidence>
<evidence type="ECO:0000313" key="13">
    <source>
        <dbReference type="Proteomes" id="UP000261340"/>
    </source>
</evidence>
<evidence type="ECO:0000313" key="12">
    <source>
        <dbReference type="Ensembl" id="ENSACIP00000007318.1"/>
    </source>
</evidence>
<dbReference type="PROSITE" id="PS50835">
    <property type="entry name" value="IG_LIKE"/>
    <property type="match status" value="1"/>
</dbReference>
<dbReference type="GO" id="GO:0042102">
    <property type="term" value="P:positive regulation of T cell proliferation"/>
    <property type="evidence" value="ECO:0007669"/>
    <property type="project" value="TreeGrafter"/>
</dbReference>
<evidence type="ECO:0000256" key="1">
    <source>
        <dbReference type="ARBA" id="ARBA00004251"/>
    </source>
</evidence>
<keyword evidence="10" id="KW-0393">Immunoglobulin domain</keyword>
<name>A0A3Q0RBN4_AMPCI</name>
<dbReference type="SUPFAM" id="SSF48726">
    <property type="entry name" value="Immunoglobulin"/>
    <property type="match status" value="1"/>
</dbReference>
<reference evidence="12" key="2">
    <citation type="submission" date="2025-09" db="UniProtKB">
        <authorList>
            <consortium name="Ensembl"/>
        </authorList>
    </citation>
    <scope>IDENTIFICATION</scope>
</reference>
<dbReference type="InterPro" id="IPR036179">
    <property type="entry name" value="Ig-like_dom_sf"/>
</dbReference>
<dbReference type="OMA" id="ENCKVEW"/>
<evidence type="ECO:0000256" key="3">
    <source>
        <dbReference type="ARBA" id="ARBA00022692"/>
    </source>
</evidence>
<comment type="subcellular location">
    <subcellularLocation>
        <location evidence="1">Cell membrane</location>
        <topology evidence="1">Single-pass type I membrane protein</topology>
    </subcellularLocation>
</comment>
<dbReference type="Pfam" id="PF07686">
    <property type="entry name" value="V-set"/>
    <property type="match status" value="1"/>
</dbReference>
<keyword evidence="9" id="KW-0325">Glycoprotein</keyword>
<dbReference type="GeneTree" id="ENSGT01130000278575"/>
<sequence>MSSCCDLLFSVYQVEVDSGVESVQLPCKATVRLPEDAKVEWTNSYNRKVHVYPSSSDQPEEQDDFYRDRTKMNEDLLKTGDLSLTLKHPTDGDTDIYTCTVYSREGNLLMKKKVELNVSGKWHRYRAEVFAADLSSVCLRTVFTCIFISFPAFMQPLVFSSIICETKTVTSSIYKPATVMLK</sequence>
<dbReference type="PANTHER" id="PTHR25466:SF14">
    <property type="entry name" value="BUTYROPHILIN SUBFAMILY 2 MEMBER A2-LIKE-RELATED"/>
    <property type="match status" value="1"/>
</dbReference>
<evidence type="ECO:0000256" key="7">
    <source>
        <dbReference type="ARBA" id="ARBA00023157"/>
    </source>
</evidence>
<dbReference type="GO" id="GO:0042130">
    <property type="term" value="P:negative regulation of T cell proliferation"/>
    <property type="evidence" value="ECO:0007669"/>
    <property type="project" value="TreeGrafter"/>
</dbReference>
<dbReference type="Gene3D" id="2.60.40.10">
    <property type="entry name" value="Immunoglobulins"/>
    <property type="match status" value="1"/>
</dbReference>
<evidence type="ECO:0000256" key="9">
    <source>
        <dbReference type="ARBA" id="ARBA00023180"/>
    </source>
</evidence>
<dbReference type="Ensembl" id="ENSACIT00000007534.1">
    <property type="protein sequence ID" value="ENSACIP00000007318.1"/>
    <property type="gene ID" value="ENSACIG00000005747.1"/>
</dbReference>
<reference evidence="12" key="1">
    <citation type="submission" date="2025-08" db="UniProtKB">
        <authorList>
            <consortium name="Ensembl"/>
        </authorList>
    </citation>
    <scope>IDENTIFICATION</scope>
</reference>
<keyword evidence="2" id="KW-1003">Cell membrane</keyword>
<dbReference type="InterPro" id="IPR013106">
    <property type="entry name" value="Ig_V-set"/>
</dbReference>
<keyword evidence="4" id="KW-0732">Signal</keyword>